<evidence type="ECO:0000313" key="1">
    <source>
        <dbReference type="EMBL" id="CAK9147578.1"/>
    </source>
</evidence>
<organism evidence="1 2">
    <name type="scientific">Ilex paraguariensis</name>
    <name type="common">yerba mate</name>
    <dbReference type="NCBI Taxonomy" id="185542"/>
    <lineage>
        <taxon>Eukaryota</taxon>
        <taxon>Viridiplantae</taxon>
        <taxon>Streptophyta</taxon>
        <taxon>Embryophyta</taxon>
        <taxon>Tracheophyta</taxon>
        <taxon>Spermatophyta</taxon>
        <taxon>Magnoliopsida</taxon>
        <taxon>eudicotyledons</taxon>
        <taxon>Gunneridae</taxon>
        <taxon>Pentapetalae</taxon>
        <taxon>asterids</taxon>
        <taxon>campanulids</taxon>
        <taxon>Aquifoliales</taxon>
        <taxon>Aquifoliaceae</taxon>
        <taxon>Ilex</taxon>
    </lineage>
</organism>
<dbReference type="AlphaFoldDB" id="A0ABC8RS80"/>
<dbReference type="Proteomes" id="UP001642360">
    <property type="component" value="Unassembled WGS sequence"/>
</dbReference>
<comment type="caution">
    <text evidence="1">The sequence shown here is derived from an EMBL/GenBank/DDBJ whole genome shotgun (WGS) entry which is preliminary data.</text>
</comment>
<evidence type="ECO:0000313" key="2">
    <source>
        <dbReference type="Proteomes" id="UP001642360"/>
    </source>
</evidence>
<gene>
    <name evidence="1" type="ORF">ILEXP_LOCUS15486</name>
</gene>
<protein>
    <submittedName>
        <fullName evidence="1">Uncharacterized protein</fullName>
    </submittedName>
</protein>
<dbReference type="EMBL" id="CAUOFW020001702">
    <property type="protein sequence ID" value="CAK9147578.1"/>
    <property type="molecule type" value="Genomic_DNA"/>
</dbReference>
<keyword evidence="2" id="KW-1185">Reference proteome</keyword>
<proteinExistence type="predicted"/>
<reference evidence="1 2" key="1">
    <citation type="submission" date="2024-02" db="EMBL/GenBank/DDBJ databases">
        <authorList>
            <person name="Vignale AGUSTIN F."/>
            <person name="Sosa J E."/>
            <person name="Modenutti C."/>
        </authorList>
    </citation>
    <scope>NUCLEOTIDE SEQUENCE [LARGE SCALE GENOMIC DNA]</scope>
</reference>
<feature type="non-terminal residue" evidence="1">
    <location>
        <position position="91"/>
    </location>
</feature>
<sequence>MSLLALRWRRKQAGKAQALRQRLRLGRRVLGAQTQIIGQRKSAEAKAGVGAKREGWACYGLLGTYCGCWQDAAGHGHLGRDVEKQGNNGFW</sequence>
<accession>A0ABC8RS80</accession>
<name>A0ABC8RS80_9AQUA</name>